<gene>
    <name evidence="2" type="ORF">F902_03782</name>
</gene>
<protein>
    <recommendedName>
        <fullName evidence="4">Protein FilF</fullName>
    </recommendedName>
</protein>
<feature type="signal peptide" evidence="1">
    <location>
        <begin position="1"/>
        <end position="21"/>
    </location>
</feature>
<dbReference type="HOGENOM" id="CLU_425557_0_0_6"/>
<feature type="chain" id="PRO_5004150899" description="Protein FilF" evidence="1">
    <location>
        <begin position="22"/>
        <end position="663"/>
    </location>
</feature>
<dbReference type="EMBL" id="APRN01000041">
    <property type="protein sequence ID" value="ENX55168.1"/>
    <property type="molecule type" value="Genomic_DNA"/>
</dbReference>
<evidence type="ECO:0000313" key="2">
    <source>
        <dbReference type="EMBL" id="ENX55168.1"/>
    </source>
</evidence>
<evidence type="ECO:0008006" key="4">
    <source>
        <dbReference type="Google" id="ProtNLM"/>
    </source>
</evidence>
<keyword evidence="1" id="KW-0732">Signal</keyword>
<proteinExistence type="predicted"/>
<dbReference type="Proteomes" id="UP000013084">
    <property type="component" value="Unassembled WGS sequence"/>
</dbReference>
<dbReference type="PATRIC" id="fig|1217700.3.peg.3674"/>
<dbReference type="OrthoDB" id="6712396at2"/>
<dbReference type="RefSeq" id="WP_005205733.1">
    <property type="nucleotide sequence ID" value="NZ_JAKZGH010000002.1"/>
</dbReference>
<reference evidence="2 3" key="1">
    <citation type="submission" date="2013-02" db="EMBL/GenBank/DDBJ databases">
        <title>The Genome Sequence of Acinetobacter sp. CIP 70.18.</title>
        <authorList>
            <consortium name="The Broad Institute Genome Sequencing Platform"/>
            <consortium name="The Broad Institute Genome Sequencing Center for Infectious Disease"/>
            <person name="Cerqueira G."/>
            <person name="Feldgarden M."/>
            <person name="Courvalin P."/>
            <person name="Perichon B."/>
            <person name="Grillot-Courvalin C."/>
            <person name="Clermont D."/>
            <person name="Rocha E."/>
            <person name="Yoon E.-J."/>
            <person name="Nemec A."/>
            <person name="Walker B."/>
            <person name="Young S.K."/>
            <person name="Zeng Q."/>
            <person name="Gargeya S."/>
            <person name="Fitzgerald M."/>
            <person name="Haas B."/>
            <person name="Abouelleil A."/>
            <person name="Alvarado L."/>
            <person name="Arachchi H.M."/>
            <person name="Berlin A.M."/>
            <person name="Chapman S.B."/>
            <person name="Dewar J."/>
            <person name="Goldberg J."/>
            <person name="Griggs A."/>
            <person name="Gujja S."/>
            <person name="Hansen M."/>
            <person name="Howarth C."/>
            <person name="Imamovic A."/>
            <person name="Larimer J."/>
            <person name="McCowan C."/>
            <person name="Murphy C."/>
            <person name="Neiman D."/>
            <person name="Pearson M."/>
            <person name="Priest M."/>
            <person name="Roberts A."/>
            <person name="Saif S."/>
            <person name="Shea T."/>
            <person name="Sisk P."/>
            <person name="Sykes S."/>
            <person name="Wortman J."/>
            <person name="Nusbaum C."/>
            <person name="Birren B."/>
        </authorList>
    </citation>
    <scope>NUCLEOTIDE SEQUENCE [LARGE SCALE GENOMIC DNA]</scope>
    <source>
        <strain evidence="2 3">CIP 70.18</strain>
    </source>
</reference>
<comment type="caution">
    <text evidence="2">The sequence shown here is derived from an EMBL/GenBank/DDBJ whole genome shotgun (WGS) entry which is preliminary data.</text>
</comment>
<organism evidence="2 3">
    <name type="scientific">Acinetobacter higginsii</name>
    <dbReference type="NCBI Taxonomy" id="70347"/>
    <lineage>
        <taxon>Bacteria</taxon>
        <taxon>Pseudomonadati</taxon>
        <taxon>Pseudomonadota</taxon>
        <taxon>Gammaproteobacteria</taxon>
        <taxon>Moraxellales</taxon>
        <taxon>Moraxellaceae</taxon>
        <taxon>Acinetobacter</taxon>
    </lineage>
</organism>
<accession>N9RAU6</accession>
<sequence length="663" mass="71960">MMNKKILLPFAFSTLAIFLHGCGGESSKINEDPTKGVTGVTSNTSCSVTAEDCLQFVLDYPISGLNFDCSSDKVNHFATKLDGNIVTGACKLGDSVTFYIQGAASPRKISLGTIQLDNISKIKLALFPRIRVIDFATALTGKQASLNINDETIRVAMALVKIFQSAGLEQDHNVIGDIQPTDISREKKDQLSTISKDVGAAELANGEYAEILKPWLDVTPVSDEQAFTMVTQLLNLSNSGIWQADVPIYKAGSDGTVTQTLNGSGVRPDGFFGCNKAVYADCMKASNTLLHSMGSFFLLSDRQGYTLGSGQQWRGSATLVGSYVTLPYILTTKVKPNRMQINAQNAWFNSISQEVNPNQPLRLSLSANTTDDVLINQGKLMNGNTIAGTEPVYKQLVKAKDTDTVESNRLGVWQQTISGDAYKGTIDIFKVNPSSYLDKNIFQTKANVKSGKPYLFPLYATLTFKFNSKDTTFPAVDIGIMIDEQGDIRTDIKKDSTSTDMSGNCAKTQTNNADGTITDEFGETQYRIGTTGATLFSTNDKSITVRMILSNPKFGLIDGNMFGLNLTESTGAKINIHNLLNGQATGINLTDFSNNTVPWSNFYAAAQASYIEIYDKLADDTARNAYVKPTDEERALAKRVSGTVSIKIADQKIPACNAIKIKS</sequence>
<evidence type="ECO:0000256" key="1">
    <source>
        <dbReference type="SAM" id="SignalP"/>
    </source>
</evidence>
<dbReference type="AlphaFoldDB" id="N9RAU6"/>
<name>N9RAU6_9GAMM</name>
<keyword evidence="3" id="KW-1185">Reference proteome</keyword>
<evidence type="ECO:0000313" key="3">
    <source>
        <dbReference type="Proteomes" id="UP000013084"/>
    </source>
</evidence>